<dbReference type="EMBL" id="CP010429">
    <property type="protein sequence ID" value="AKD56492.1"/>
    <property type="molecule type" value="Genomic_DNA"/>
</dbReference>
<evidence type="ECO:0000313" key="1">
    <source>
        <dbReference type="EMBL" id="AKD56492.1"/>
    </source>
</evidence>
<dbReference type="RefSeq" id="WP_046575590.1">
    <property type="nucleotide sequence ID" value="NZ_CP010429.1"/>
</dbReference>
<sequence>MYARVIQFPLKAESITEAINYFQDTVGPALKELDGFKNSRMLTNSTTNQGLMVTIWASEAQRQAAESSGFLSDILKHMSSYFDGPPSVDYYEVNVQVA</sequence>
<dbReference type="PATRIC" id="fig|1379870.5.peg.3863"/>
<dbReference type="STRING" id="1379870.SD10_17840"/>
<dbReference type="HOGENOM" id="CLU_2371367_0_0_10"/>
<dbReference type="AlphaFoldDB" id="A0A0E3V867"/>
<evidence type="ECO:0008006" key="3">
    <source>
        <dbReference type="Google" id="ProtNLM"/>
    </source>
</evidence>
<proteinExistence type="predicted"/>
<reference evidence="1 2" key="1">
    <citation type="journal article" date="2014" name="Curr. Microbiol.">
        <title>Spirosoma radiotolerans sp. nov., a gamma-radiation-resistant bacterium isolated from gamma ray-irradiated soil.</title>
        <authorList>
            <person name="Lee J.J."/>
            <person name="Srinivasan S."/>
            <person name="Lim S."/>
            <person name="Joe M."/>
            <person name="Im S."/>
            <person name="Bae S.I."/>
            <person name="Park K.R."/>
            <person name="Han J.H."/>
            <person name="Park S.H."/>
            <person name="Joo B.M."/>
            <person name="Park S.J."/>
            <person name="Kim M.K."/>
        </authorList>
    </citation>
    <scope>NUCLEOTIDE SEQUENCE [LARGE SCALE GENOMIC DNA]</scope>
    <source>
        <strain evidence="1 2">DG5A</strain>
    </source>
</reference>
<accession>A0A0E3V867</accession>
<name>A0A0E3V867_9BACT</name>
<protein>
    <recommendedName>
        <fullName evidence="3">ABM domain-containing protein</fullName>
    </recommendedName>
</protein>
<dbReference type="Proteomes" id="UP000033054">
    <property type="component" value="Chromosome"/>
</dbReference>
<dbReference type="OrthoDB" id="962154at2"/>
<evidence type="ECO:0000313" key="2">
    <source>
        <dbReference type="Proteomes" id="UP000033054"/>
    </source>
</evidence>
<dbReference type="InterPro" id="IPR011008">
    <property type="entry name" value="Dimeric_a/b-barrel"/>
</dbReference>
<organism evidence="1 2">
    <name type="scientific">Spirosoma radiotolerans</name>
    <dbReference type="NCBI Taxonomy" id="1379870"/>
    <lineage>
        <taxon>Bacteria</taxon>
        <taxon>Pseudomonadati</taxon>
        <taxon>Bacteroidota</taxon>
        <taxon>Cytophagia</taxon>
        <taxon>Cytophagales</taxon>
        <taxon>Cytophagaceae</taxon>
        <taxon>Spirosoma</taxon>
    </lineage>
</organism>
<gene>
    <name evidence="1" type="ORF">SD10_17840</name>
</gene>
<dbReference type="KEGG" id="srd:SD10_17840"/>
<dbReference type="Gene3D" id="3.30.70.100">
    <property type="match status" value="1"/>
</dbReference>
<dbReference type="SUPFAM" id="SSF54909">
    <property type="entry name" value="Dimeric alpha+beta barrel"/>
    <property type="match status" value="1"/>
</dbReference>
<keyword evidence="2" id="KW-1185">Reference proteome</keyword>